<dbReference type="AlphaFoldDB" id="A0A7S1WM13"/>
<accession>A0A7S1WM13</accession>
<name>A0A7S1WM13_ALECA</name>
<feature type="domain" description="Pyrrolo-quinoline quinone repeat" evidence="2">
    <location>
        <begin position="114"/>
        <end position="244"/>
    </location>
</feature>
<dbReference type="PANTHER" id="PTHR34512:SF30">
    <property type="entry name" value="OUTER MEMBRANE PROTEIN ASSEMBLY FACTOR BAMB"/>
    <property type="match status" value="1"/>
</dbReference>
<dbReference type="InterPro" id="IPR015943">
    <property type="entry name" value="WD40/YVTN_repeat-like_dom_sf"/>
</dbReference>
<dbReference type="SUPFAM" id="SSF50998">
    <property type="entry name" value="Quinoprotein alcohol dehydrogenase-like"/>
    <property type="match status" value="1"/>
</dbReference>
<dbReference type="InterPro" id="IPR018391">
    <property type="entry name" value="PQQ_b-propeller_rpt"/>
</dbReference>
<dbReference type="Gene3D" id="2.130.10.10">
    <property type="entry name" value="YVTN repeat-like/Quinoprotein amine dehydrogenase"/>
    <property type="match status" value="2"/>
</dbReference>
<dbReference type="Pfam" id="PF13360">
    <property type="entry name" value="PQQ_2"/>
    <property type="match status" value="2"/>
</dbReference>
<gene>
    <name evidence="3" type="ORF">ACAT0790_LOCUS52826</name>
</gene>
<dbReference type="SMART" id="SM00564">
    <property type="entry name" value="PQQ"/>
    <property type="match status" value="5"/>
</dbReference>
<evidence type="ECO:0000313" key="3">
    <source>
        <dbReference type="EMBL" id="CAD9176057.1"/>
    </source>
</evidence>
<keyword evidence="1" id="KW-0732">Signal</keyword>
<protein>
    <recommendedName>
        <fullName evidence="2">Pyrrolo-quinoline quinone repeat domain-containing protein</fullName>
    </recommendedName>
</protein>
<evidence type="ECO:0000259" key="2">
    <source>
        <dbReference type="Pfam" id="PF13360"/>
    </source>
</evidence>
<reference evidence="3" key="1">
    <citation type="submission" date="2021-01" db="EMBL/GenBank/DDBJ databases">
        <authorList>
            <person name="Corre E."/>
            <person name="Pelletier E."/>
            <person name="Niang G."/>
            <person name="Scheremetjew M."/>
            <person name="Finn R."/>
            <person name="Kale V."/>
            <person name="Holt S."/>
            <person name="Cochrane G."/>
            <person name="Meng A."/>
            <person name="Brown T."/>
            <person name="Cohen L."/>
        </authorList>
    </citation>
    <scope>NUCLEOTIDE SEQUENCE</scope>
    <source>
        <strain evidence="3">OF101</strain>
    </source>
</reference>
<proteinExistence type="predicted"/>
<dbReference type="InterPro" id="IPR011047">
    <property type="entry name" value="Quinoprotein_ADH-like_sf"/>
</dbReference>
<sequence length="523" mass="56501">MGRAGGRSLVLSLAAASASSLSSQKLPDGYHVVDAMGKDPMEHIRGRPEGIHVYDTKGVNAATDDLTIGIEDPGHYWPSSRGPFPSMGEIEHAAPPANLGAHLSWSWTPPSDNKFQTVIAGGPVIDHKKNIYVAATDGVRKFSKNGTVLWHKKSYGGLAHAPSLVGTMVMTSHTNGVVMGLDTETGRVIWSRRWTKESPRTGVFPAGYGDKWVFGTELGTDPRRPGGAALAWALRPRDGWLTWNFRGENAFVNFAPLFPGDDTMVIMDFTGMVYRIDLRDGEVLWKSRPKGNHRSYSEGGAVIGPNEVVYTCSNPGASYGREGELGALRAYALSNGTMLWEQILPHPCNGNPSISNLTKEKASRLSVVVAPGSNLKHTPDLHGSVMAFDAHTGSLQWRYQAPRINQPIGATNLLWEGSPQKSEYDGTCYPSHWSSPRISTDGSVWAARADGKIYNVKGPVHDAPEASIALSRESDKLDLDFQTTAGVQVHQTAVSGPSTTGAMAFSPGMTVMSTCNSLYVYEH</sequence>
<dbReference type="InterPro" id="IPR002372">
    <property type="entry name" value="PQQ_rpt_dom"/>
</dbReference>
<evidence type="ECO:0000256" key="1">
    <source>
        <dbReference type="SAM" id="SignalP"/>
    </source>
</evidence>
<feature type="domain" description="Pyrrolo-quinoline quinone repeat" evidence="2">
    <location>
        <begin position="271"/>
        <end position="404"/>
    </location>
</feature>
<organism evidence="3">
    <name type="scientific">Alexandrium catenella</name>
    <name type="common">Red tide dinoflagellate</name>
    <name type="synonym">Gonyaulax catenella</name>
    <dbReference type="NCBI Taxonomy" id="2925"/>
    <lineage>
        <taxon>Eukaryota</taxon>
        <taxon>Sar</taxon>
        <taxon>Alveolata</taxon>
        <taxon>Dinophyceae</taxon>
        <taxon>Gonyaulacales</taxon>
        <taxon>Pyrocystaceae</taxon>
        <taxon>Alexandrium</taxon>
    </lineage>
</organism>
<feature type="signal peptide" evidence="1">
    <location>
        <begin position="1"/>
        <end position="20"/>
    </location>
</feature>
<dbReference type="PANTHER" id="PTHR34512">
    <property type="entry name" value="CELL SURFACE PROTEIN"/>
    <property type="match status" value="1"/>
</dbReference>
<dbReference type="EMBL" id="HBGE01088713">
    <property type="protein sequence ID" value="CAD9176057.1"/>
    <property type="molecule type" value="Transcribed_RNA"/>
</dbReference>
<feature type="chain" id="PRO_5030659094" description="Pyrrolo-quinoline quinone repeat domain-containing protein" evidence="1">
    <location>
        <begin position="21"/>
        <end position="523"/>
    </location>
</feature>